<dbReference type="EMBL" id="LBWK01000002">
    <property type="protein sequence ID" value="KKR05650.1"/>
    <property type="molecule type" value="Genomic_DNA"/>
</dbReference>
<evidence type="ECO:0000313" key="5">
    <source>
        <dbReference type="Proteomes" id="UP000034799"/>
    </source>
</evidence>
<accession>A0A0G0Q5G8</accession>
<dbReference type="GO" id="GO:0003735">
    <property type="term" value="F:structural constituent of ribosome"/>
    <property type="evidence" value="ECO:0007669"/>
    <property type="project" value="InterPro"/>
</dbReference>
<evidence type="ECO:0000256" key="3">
    <source>
        <dbReference type="ARBA" id="ARBA00023274"/>
    </source>
</evidence>
<comment type="similarity">
    <text evidence="1">Belongs to the universal ribosomal protein uS17 family.</text>
</comment>
<dbReference type="GO" id="GO:0022627">
    <property type="term" value="C:cytosolic small ribosomal subunit"/>
    <property type="evidence" value="ECO:0007669"/>
    <property type="project" value="TreeGrafter"/>
</dbReference>
<dbReference type="PANTHER" id="PTHR10744">
    <property type="entry name" value="40S RIBOSOMAL PROTEIN S11 FAMILY MEMBER"/>
    <property type="match status" value="1"/>
</dbReference>
<protein>
    <submittedName>
        <fullName evidence="4">30S ribosomal protein S17</fullName>
    </submittedName>
</protein>
<reference evidence="4 5" key="1">
    <citation type="journal article" date="2015" name="Nature">
        <title>rRNA introns, odd ribosomes, and small enigmatic genomes across a large radiation of phyla.</title>
        <authorList>
            <person name="Brown C.T."/>
            <person name="Hug L.A."/>
            <person name="Thomas B.C."/>
            <person name="Sharon I."/>
            <person name="Castelle C.J."/>
            <person name="Singh A."/>
            <person name="Wilkins M.J."/>
            <person name="Williams K.H."/>
            <person name="Banfield J.F."/>
        </authorList>
    </citation>
    <scope>NUCLEOTIDE SEQUENCE [LARGE SCALE GENOMIC DNA]</scope>
</reference>
<dbReference type="PRINTS" id="PR00973">
    <property type="entry name" value="RIBOSOMALS17"/>
</dbReference>
<evidence type="ECO:0000313" key="4">
    <source>
        <dbReference type="EMBL" id="KKR05650.1"/>
    </source>
</evidence>
<name>A0A0G0Q5G8_9BACT</name>
<dbReference type="GO" id="GO:0006412">
    <property type="term" value="P:translation"/>
    <property type="evidence" value="ECO:0007669"/>
    <property type="project" value="InterPro"/>
</dbReference>
<dbReference type="AlphaFoldDB" id="A0A0G0Q5G8"/>
<dbReference type="Proteomes" id="UP000034799">
    <property type="component" value="Unassembled WGS sequence"/>
</dbReference>
<keyword evidence="3" id="KW-0687">Ribonucleoprotein</keyword>
<evidence type="ECO:0000256" key="1">
    <source>
        <dbReference type="ARBA" id="ARBA00010254"/>
    </source>
</evidence>
<dbReference type="InterPro" id="IPR012340">
    <property type="entry name" value="NA-bd_OB-fold"/>
</dbReference>
<dbReference type="InterPro" id="IPR000266">
    <property type="entry name" value="Ribosomal_uS17"/>
</dbReference>
<organism evidence="4 5">
    <name type="scientific">candidate division WS6 bacterium GW2011_GWF2_39_15</name>
    <dbReference type="NCBI Taxonomy" id="1619100"/>
    <lineage>
        <taxon>Bacteria</taxon>
        <taxon>Candidatus Dojkabacteria</taxon>
    </lineage>
</organism>
<gene>
    <name evidence="4" type="ORF">UT34_C0002G0157</name>
</gene>
<dbReference type="CDD" id="cd00364">
    <property type="entry name" value="Ribosomal_uS17"/>
    <property type="match status" value="1"/>
</dbReference>
<dbReference type="PANTHER" id="PTHR10744:SF1">
    <property type="entry name" value="SMALL RIBOSOMAL SUBUNIT PROTEIN US17M"/>
    <property type="match status" value="1"/>
</dbReference>
<proteinExistence type="inferred from homology"/>
<dbReference type="SUPFAM" id="SSF50249">
    <property type="entry name" value="Nucleic acid-binding proteins"/>
    <property type="match status" value="1"/>
</dbReference>
<comment type="caution">
    <text evidence="4">The sequence shown here is derived from an EMBL/GenBank/DDBJ whole genome shotgun (WGS) entry which is preliminary data.</text>
</comment>
<sequence>MATRKVSKKTEVKVEAQNKRRVIEAKVVSTKMQGTVKVVVETKAMHPVYKKVMNRRKVFFAHTDKQVNEGDMVKIKESRPFSKNVTWVVIQ</sequence>
<dbReference type="Pfam" id="PF00366">
    <property type="entry name" value="Ribosomal_S17"/>
    <property type="match status" value="1"/>
</dbReference>
<evidence type="ECO:0000256" key="2">
    <source>
        <dbReference type="ARBA" id="ARBA00022980"/>
    </source>
</evidence>
<keyword evidence="2 4" id="KW-0689">Ribosomal protein</keyword>
<dbReference type="STRING" id="1619100.UT34_C0002G0157"/>
<dbReference type="Gene3D" id="2.40.50.140">
    <property type="entry name" value="Nucleic acid-binding proteins"/>
    <property type="match status" value="1"/>
</dbReference>